<name>A0A428MVP0_9BACI</name>
<dbReference type="PANTHER" id="PTHR42809">
    <property type="entry name" value="FLAVODOXIN 2"/>
    <property type="match status" value="1"/>
</dbReference>
<dbReference type="InterPro" id="IPR008254">
    <property type="entry name" value="Flavodoxin/NO_synth"/>
</dbReference>
<dbReference type="InterPro" id="IPR029039">
    <property type="entry name" value="Flavoprotein-like_sf"/>
</dbReference>
<evidence type="ECO:0000259" key="9">
    <source>
        <dbReference type="PROSITE" id="PS50902"/>
    </source>
</evidence>
<dbReference type="OrthoDB" id="9790745at2"/>
<evidence type="ECO:0000256" key="1">
    <source>
        <dbReference type="ARBA" id="ARBA00001917"/>
    </source>
</evidence>
<comment type="cofactor">
    <cofactor evidence="1 8">
        <name>FMN</name>
        <dbReference type="ChEBI" id="CHEBI:58210"/>
    </cofactor>
</comment>
<keyword evidence="4 8" id="KW-0813">Transport</keyword>
<accession>A0A428MVP0</accession>
<reference evidence="10 11" key="1">
    <citation type="submission" date="2018-10" db="EMBL/GenBank/DDBJ databases">
        <title>Draft genome sequence of Bacillus salarius IM0101, isolated from a hypersaline soil in Inner Mongolia, China.</title>
        <authorList>
            <person name="Yamprayoonswat W."/>
            <person name="Boonvisut S."/>
            <person name="Jumpathong W."/>
            <person name="Sittihan S."/>
            <person name="Ruangsuj P."/>
            <person name="Wanthongcharoen S."/>
            <person name="Thongpramul N."/>
            <person name="Pimmason S."/>
            <person name="Yu B."/>
            <person name="Yasawong M."/>
        </authorList>
    </citation>
    <scope>NUCLEOTIDE SEQUENCE [LARGE SCALE GENOMIC DNA]</scope>
    <source>
        <strain evidence="10 11">IM0101</strain>
    </source>
</reference>
<keyword evidence="11" id="KW-1185">Reference proteome</keyword>
<evidence type="ECO:0000256" key="4">
    <source>
        <dbReference type="ARBA" id="ARBA00022448"/>
    </source>
</evidence>
<organism evidence="10 11">
    <name type="scientific">Salibacterium salarium</name>
    <dbReference type="NCBI Taxonomy" id="284579"/>
    <lineage>
        <taxon>Bacteria</taxon>
        <taxon>Bacillati</taxon>
        <taxon>Bacillota</taxon>
        <taxon>Bacilli</taxon>
        <taxon>Bacillales</taxon>
        <taxon>Bacillaceae</taxon>
    </lineage>
</organism>
<evidence type="ECO:0000256" key="6">
    <source>
        <dbReference type="ARBA" id="ARBA00022643"/>
    </source>
</evidence>
<comment type="function">
    <text evidence="2 8">Low-potential electron donor to a number of redox enzymes.</text>
</comment>
<dbReference type="SUPFAM" id="SSF52218">
    <property type="entry name" value="Flavoproteins"/>
    <property type="match status" value="1"/>
</dbReference>
<dbReference type="GO" id="GO:0010181">
    <property type="term" value="F:FMN binding"/>
    <property type="evidence" value="ECO:0007669"/>
    <property type="project" value="UniProtKB-UniRule"/>
</dbReference>
<evidence type="ECO:0000256" key="5">
    <source>
        <dbReference type="ARBA" id="ARBA00022630"/>
    </source>
</evidence>
<dbReference type="GO" id="GO:0016651">
    <property type="term" value="F:oxidoreductase activity, acting on NAD(P)H"/>
    <property type="evidence" value="ECO:0007669"/>
    <property type="project" value="UniProtKB-ARBA"/>
</dbReference>
<dbReference type="Proteomes" id="UP000275076">
    <property type="component" value="Unassembled WGS sequence"/>
</dbReference>
<dbReference type="Gene3D" id="3.40.50.360">
    <property type="match status" value="1"/>
</dbReference>
<dbReference type="NCBIfam" id="NF005216">
    <property type="entry name" value="PRK06703.1"/>
    <property type="match status" value="1"/>
</dbReference>
<keyword evidence="7 8" id="KW-0249">Electron transport</keyword>
<keyword evidence="5 8" id="KW-0285">Flavoprotein</keyword>
<dbReference type="Pfam" id="PF00258">
    <property type="entry name" value="Flavodoxin_1"/>
    <property type="match status" value="1"/>
</dbReference>
<dbReference type="AlphaFoldDB" id="A0A428MVP0"/>
<dbReference type="InterPro" id="IPR050619">
    <property type="entry name" value="Flavodoxin"/>
</dbReference>
<keyword evidence="6 8" id="KW-0288">FMN</keyword>
<dbReference type="NCBIfam" id="TIGR01753">
    <property type="entry name" value="flav_short"/>
    <property type="match status" value="1"/>
</dbReference>
<evidence type="ECO:0000256" key="3">
    <source>
        <dbReference type="ARBA" id="ARBA00005267"/>
    </source>
</evidence>
<evidence type="ECO:0000256" key="7">
    <source>
        <dbReference type="ARBA" id="ARBA00022982"/>
    </source>
</evidence>
<dbReference type="InterPro" id="IPR010087">
    <property type="entry name" value="Flav_short"/>
</dbReference>
<feature type="domain" description="Flavodoxin-like" evidence="9">
    <location>
        <begin position="4"/>
        <end position="145"/>
    </location>
</feature>
<dbReference type="EMBL" id="RBVX01000042">
    <property type="protein sequence ID" value="RSL30156.1"/>
    <property type="molecule type" value="Genomic_DNA"/>
</dbReference>
<dbReference type="NCBIfam" id="NF005246">
    <property type="entry name" value="PRK06756.1"/>
    <property type="match status" value="1"/>
</dbReference>
<sequence>MSQVLLAFVSMSGNTEEIADLIEDQFDETNITLTRKDIDMDDLEAEALEDYEGILIGTYTWGEGDLPFELEDFYDDLDDVDLNGKAAAVFGSCDSSYVEYGKAIDTMSAKLKQQGVTVVLDNLKIELDPEGEDVNRCEEFAQNFIKEVQAKAAHS</sequence>
<dbReference type="RefSeq" id="WP_125561228.1">
    <property type="nucleotide sequence ID" value="NZ_RBVX01000042.1"/>
</dbReference>
<evidence type="ECO:0000313" key="11">
    <source>
        <dbReference type="Proteomes" id="UP000275076"/>
    </source>
</evidence>
<dbReference type="PANTHER" id="PTHR42809:SF1">
    <property type="entry name" value="FLAVODOXIN 1"/>
    <property type="match status" value="1"/>
</dbReference>
<gene>
    <name evidence="10" type="ORF">D7Z54_27645</name>
</gene>
<proteinExistence type="inferred from homology"/>
<protein>
    <recommendedName>
        <fullName evidence="8">Flavodoxin</fullName>
    </recommendedName>
</protein>
<evidence type="ECO:0000313" key="10">
    <source>
        <dbReference type="EMBL" id="RSL30156.1"/>
    </source>
</evidence>
<evidence type="ECO:0000256" key="8">
    <source>
        <dbReference type="RuleBase" id="RU367037"/>
    </source>
</evidence>
<dbReference type="PROSITE" id="PS50902">
    <property type="entry name" value="FLAVODOXIN_LIKE"/>
    <property type="match status" value="1"/>
</dbReference>
<evidence type="ECO:0000256" key="2">
    <source>
        <dbReference type="ARBA" id="ARBA00003297"/>
    </source>
</evidence>
<dbReference type="GO" id="GO:0009055">
    <property type="term" value="F:electron transfer activity"/>
    <property type="evidence" value="ECO:0007669"/>
    <property type="project" value="UniProtKB-UniRule"/>
</dbReference>
<comment type="caution">
    <text evidence="10">The sequence shown here is derived from an EMBL/GenBank/DDBJ whole genome shotgun (WGS) entry which is preliminary data.</text>
</comment>
<comment type="similarity">
    <text evidence="3 8">Belongs to the flavodoxin family.</text>
</comment>